<proteinExistence type="predicted"/>
<dbReference type="Proteomes" id="UP000793456">
    <property type="component" value="Chromosome XVIII"/>
</dbReference>
<protein>
    <submittedName>
        <fullName evidence="1">Uncharacterized protein</fullName>
    </submittedName>
</protein>
<sequence>MCVRASRGLLRLRGGAARASSRSTVDIVRTLSTDKPPAGAGGATGGLAQAILQERLQQGQPPPEGGDGEKERGGEQTEDKQKQKENTAYAKKMVVRLAGLMGLGGAVGMVYIFGECVLKRRYRYTDHGDATTQEGNRLPLSSVVAAVYQIVMEEVRMDSMMEV</sequence>
<gene>
    <name evidence="1" type="ORF">E3U43_011284</name>
</gene>
<comment type="caution">
    <text evidence="1">The sequence shown here is derived from an EMBL/GenBank/DDBJ whole genome shotgun (WGS) entry which is preliminary data.</text>
</comment>
<keyword evidence="2" id="KW-1185">Reference proteome</keyword>
<reference evidence="1" key="1">
    <citation type="submission" date="2018-11" db="EMBL/GenBank/DDBJ databases">
        <title>The sequence and de novo assembly of Larimichthys crocea genome using PacBio and Hi-C technologies.</title>
        <authorList>
            <person name="Xu P."/>
            <person name="Chen B."/>
            <person name="Zhou Z."/>
            <person name="Ke Q."/>
            <person name="Wu Y."/>
            <person name="Bai H."/>
            <person name="Pu F."/>
        </authorList>
    </citation>
    <scope>NUCLEOTIDE SEQUENCE</scope>
    <source>
        <tissue evidence="1">Muscle</tissue>
    </source>
</reference>
<evidence type="ECO:0000313" key="2">
    <source>
        <dbReference type="Proteomes" id="UP000793456"/>
    </source>
</evidence>
<name>A0ACD3QIV0_LARCR</name>
<accession>A0ACD3QIV0</accession>
<organism evidence="1 2">
    <name type="scientific">Larimichthys crocea</name>
    <name type="common">Large yellow croaker</name>
    <name type="synonym">Pseudosciaena crocea</name>
    <dbReference type="NCBI Taxonomy" id="215358"/>
    <lineage>
        <taxon>Eukaryota</taxon>
        <taxon>Metazoa</taxon>
        <taxon>Chordata</taxon>
        <taxon>Craniata</taxon>
        <taxon>Vertebrata</taxon>
        <taxon>Euteleostomi</taxon>
        <taxon>Actinopterygii</taxon>
        <taxon>Neopterygii</taxon>
        <taxon>Teleostei</taxon>
        <taxon>Neoteleostei</taxon>
        <taxon>Acanthomorphata</taxon>
        <taxon>Eupercaria</taxon>
        <taxon>Sciaenidae</taxon>
        <taxon>Larimichthys</taxon>
    </lineage>
</organism>
<dbReference type="EMBL" id="CM011691">
    <property type="protein sequence ID" value="TMS07191.1"/>
    <property type="molecule type" value="Genomic_DNA"/>
</dbReference>
<evidence type="ECO:0000313" key="1">
    <source>
        <dbReference type="EMBL" id="TMS07191.1"/>
    </source>
</evidence>